<dbReference type="Gene3D" id="3.60.10.10">
    <property type="entry name" value="Endonuclease/exonuclease/phosphatase"/>
    <property type="match status" value="1"/>
</dbReference>
<dbReference type="Pfam" id="PF03372">
    <property type="entry name" value="Exo_endo_phos"/>
    <property type="match status" value="1"/>
</dbReference>
<dbReference type="SUPFAM" id="SSF56219">
    <property type="entry name" value="DNase I-like"/>
    <property type="match status" value="1"/>
</dbReference>
<evidence type="ECO:0000313" key="2">
    <source>
        <dbReference type="EMBL" id="KAB7832509.1"/>
    </source>
</evidence>
<evidence type="ECO:0000259" key="1">
    <source>
        <dbReference type="Pfam" id="PF03372"/>
    </source>
</evidence>
<dbReference type="GO" id="GO:0003824">
    <property type="term" value="F:catalytic activity"/>
    <property type="evidence" value="ECO:0007669"/>
    <property type="project" value="InterPro"/>
</dbReference>
<reference evidence="2 3" key="1">
    <citation type="journal article" date="2019" name="Microb. Cell Fact.">
        <title>Exploring novel herbicidin analogues by transcriptional regulator overexpression and MS/MS molecular networking.</title>
        <authorList>
            <person name="Shi Y."/>
            <person name="Gu R."/>
            <person name="Li Y."/>
            <person name="Wang X."/>
            <person name="Ren W."/>
            <person name="Li X."/>
            <person name="Wang L."/>
            <person name="Xie Y."/>
            <person name="Hong B."/>
        </authorList>
    </citation>
    <scope>NUCLEOTIDE SEQUENCE [LARGE SCALE GENOMIC DNA]</scope>
    <source>
        <strain evidence="2 3">US-43</strain>
    </source>
</reference>
<keyword evidence="3" id="KW-1185">Reference proteome</keyword>
<dbReference type="RefSeq" id="WP_152266301.1">
    <property type="nucleotide sequence ID" value="NZ_VOKX01000145.1"/>
</dbReference>
<proteinExistence type="predicted"/>
<dbReference type="OrthoDB" id="4173346at2"/>
<sequence>MTVIRVGTFNTLFGGHDGFGLGAGKRWEGQVEFLKGMQPDVLALQECNFWDLLGNRRMYETANALGMGSAFLAYANETTSGHRFHSVIMLSNRIRVVAQGAEQARYHHVMGWAQLRLPGVEGPVELRNLHLDPFDPRSRAREIAPLEVLAAPGRRALVVGDINSIGLGYPEPDWDRLPPHLLNGHLRSPGRAAVSDREAVELLARAGFVDASVPFHKETVATAAFGEGDVPRRQDLILQSPDMAAAQVDYQVHKQTVDRELSDHAAVSADYDLRRLGQAA</sequence>
<feature type="domain" description="Endonuclease/exonuclease/phosphatase" evidence="1">
    <location>
        <begin position="31"/>
        <end position="264"/>
    </location>
</feature>
<accession>A0A5N5VWJ6</accession>
<protein>
    <recommendedName>
        <fullName evidence="1">Endonuclease/exonuclease/phosphatase domain-containing protein</fullName>
    </recommendedName>
</protein>
<dbReference type="EMBL" id="VOKX01000145">
    <property type="protein sequence ID" value="KAB7832509.1"/>
    <property type="molecule type" value="Genomic_DNA"/>
</dbReference>
<gene>
    <name evidence="2" type="ORF">FRZ00_34755</name>
</gene>
<dbReference type="InterPro" id="IPR036691">
    <property type="entry name" value="Endo/exonu/phosph_ase_sf"/>
</dbReference>
<organism evidence="2 3">
    <name type="scientific">Streptomyces mobaraensis</name>
    <name type="common">Streptoverticillium mobaraense</name>
    <dbReference type="NCBI Taxonomy" id="35621"/>
    <lineage>
        <taxon>Bacteria</taxon>
        <taxon>Bacillati</taxon>
        <taxon>Actinomycetota</taxon>
        <taxon>Actinomycetes</taxon>
        <taxon>Kitasatosporales</taxon>
        <taxon>Streptomycetaceae</taxon>
        <taxon>Streptomyces</taxon>
    </lineage>
</organism>
<dbReference type="Proteomes" id="UP000327000">
    <property type="component" value="Unassembled WGS sequence"/>
</dbReference>
<comment type="caution">
    <text evidence="2">The sequence shown here is derived from an EMBL/GenBank/DDBJ whole genome shotgun (WGS) entry which is preliminary data.</text>
</comment>
<evidence type="ECO:0000313" key="3">
    <source>
        <dbReference type="Proteomes" id="UP000327000"/>
    </source>
</evidence>
<dbReference type="InterPro" id="IPR005135">
    <property type="entry name" value="Endo/exonuclease/phosphatase"/>
</dbReference>
<dbReference type="AlphaFoldDB" id="A0A5N5VWJ6"/>
<name>A0A5N5VWJ6_STRMB</name>